<sequence length="337" mass="38844">MNNLQRACLHALLWALILILFVYISSRGGNLASSVVIFFYFGLINIAVFYINYLYILPSYLNSRRYLGCAVSILLLIASSAVVKYAVASFFREIVLVRGPNRDYYVSFWEYVVIALITGAFFVFISTALKFAGDWFQNEKVRKNLENEKLTAELAFLKSQINPHFLFNSLNNIYSLAYQRSEKTPAAILKLSEIMRYMLQDSNEPTVPLEREMRYLQNYIELQKLRFKDGAFVNFSYSGVNEDMQIIPLILIAFVENCFKHGIVTEEASPLDIKLQVQASKMTFEVRNKKNLQNKDVLGGIGLSNVKRRLELAYAGRYELTIENGRLIYYCKLILHL</sequence>
<dbReference type="RefSeq" id="WP_106295078.1">
    <property type="nucleotide sequence ID" value="NZ_PVTH01000012.1"/>
</dbReference>
<comment type="caution">
    <text evidence="3">The sequence shown here is derived from an EMBL/GenBank/DDBJ whole genome shotgun (WGS) entry which is preliminary data.</text>
</comment>
<evidence type="ECO:0000313" key="3">
    <source>
        <dbReference type="EMBL" id="PRY49180.1"/>
    </source>
</evidence>
<keyword evidence="3" id="KW-0418">Kinase</keyword>
<organism evidence="3 4">
    <name type="scientific">Arcticibacter pallidicorallinus</name>
    <dbReference type="NCBI Taxonomy" id="1259464"/>
    <lineage>
        <taxon>Bacteria</taxon>
        <taxon>Pseudomonadati</taxon>
        <taxon>Bacteroidota</taxon>
        <taxon>Sphingobacteriia</taxon>
        <taxon>Sphingobacteriales</taxon>
        <taxon>Sphingobacteriaceae</taxon>
        <taxon>Arcticibacter</taxon>
    </lineage>
</organism>
<dbReference type="InterPro" id="IPR010559">
    <property type="entry name" value="Sig_transdc_His_kin_internal"/>
</dbReference>
<reference evidence="3 4" key="1">
    <citation type="submission" date="2018-03" db="EMBL/GenBank/DDBJ databases">
        <title>Genomic Encyclopedia of Type Strains, Phase III (KMG-III): the genomes of soil and plant-associated and newly described type strains.</title>
        <authorList>
            <person name="Whitman W."/>
        </authorList>
    </citation>
    <scope>NUCLEOTIDE SEQUENCE [LARGE SCALE GENOMIC DNA]</scope>
    <source>
        <strain evidence="3 4">CGMCC 1.9313</strain>
    </source>
</reference>
<keyword evidence="4" id="KW-1185">Reference proteome</keyword>
<dbReference type="PANTHER" id="PTHR34220:SF7">
    <property type="entry name" value="SENSOR HISTIDINE KINASE YPDA"/>
    <property type="match status" value="1"/>
</dbReference>
<feature type="transmembrane region" description="Helical" evidence="1">
    <location>
        <begin position="31"/>
        <end position="55"/>
    </location>
</feature>
<dbReference type="Gene3D" id="3.30.565.10">
    <property type="entry name" value="Histidine kinase-like ATPase, C-terminal domain"/>
    <property type="match status" value="1"/>
</dbReference>
<dbReference type="Pfam" id="PF06580">
    <property type="entry name" value="His_kinase"/>
    <property type="match status" value="1"/>
</dbReference>
<accession>A0A2T0TU56</accession>
<feature type="transmembrane region" description="Helical" evidence="1">
    <location>
        <begin position="7"/>
        <end position="25"/>
    </location>
</feature>
<protein>
    <submittedName>
        <fullName evidence="3">Histidine kinase</fullName>
    </submittedName>
</protein>
<feature type="transmembrane region" description="Helical" evidence="1">
    <location>
        <begin position="111"/>
        <end position="133"/>
    </location>
</feature>
<gene>
    <name evidence="3" type="ORF">B0I27_11265</name>
</gene>
<dbReference type="GO" id="GO:0016020">
    <property type="term" value="C:membrane"/>
    <property type="evidence" value="ECO:0007669"/>
    <property type="project" value="InterPro"/>
</dbReference>
<name>A0A2T0TU56_9SPHI</name>
<feature type="domain" description="Signal transduction histidine kinase internal region" evidence="2">
    <location>
        <begin position="152"/>
        <end position="229"/>
    </location>
</feature>
<dbReference type="InterPro" id="IPR036890">
    <property type="entry name" value="HATPase_C_sf"/>
</dbReference>
<dbReference type="GO" id="GO:0000155">
    <property type="term" value="F:phosphorelay sensor kinase activity"/>
    <property type="evidence" value="ECO:0007669"/>
    <property type="project" value="InterPro"/>
</dbReference>
<proteinExistence type="predicted"/>
<dbReference type="Proteomes" id="UP000238034">
    <property type="component" value="Unassembled WGS sequence"/>
</dbReference>
<feature type="transmembrane region" description="Helical" evidence="1">
    <location>
        <begin position="67"/>
        <end position="91"/>
    </location>
</feature>
<keyword evidence="1" id="KW-1133">Transmembrane helix</keyword>
<keyword evidence="1" id="KW-0812">Transmembrane</keyword>
<evidence type="ECO:0000313" key="4">
    <source>
        <dbReference type="Proteomes" id="UP000238034"/>
    </source>
</evidence>
<keyword evidence="1" id="KW-0472">Membrane</keyword>
<dbReference type="AlphaFoldDB" id="A0A2T0TU56"/>
<keyword evidence="3" id="KW-0808">Transferase</keyword>
<evidence type="ECO:0000259" key="2">
    <source>
        <dbReference type="Pfam" id="PF06580"/>
    </source>
</evidence>
<dbReference type="EMBL" id="PVTH01000012">
    <property type="protein sequence ID" value="PRY49180.1"/>
    <property type="molecule type" value="Genomic_DNA"/>
</dbReference>
<dbReference type="OrthoDB" id="9792992at2"/>
<dbReference type="InterPro" id="IPR050640">
    <property type="entry name" value="Bact_2-comp_sensor_kinase"/>
</dbReference>
<evidence type="ECO:0000256" key="1">
    <source>
        <dbReference type="SAM" id="Phobius"/>
    </source>
</evidence>
<dbReference type="PANTHER" id="PTHR34220">
    <property type="entry name" value="SENSOR HISTIDINE KINASE YPDA"/>
    <property type="match status" value="1"/>
</dbReference>